<dbReference type="RefSeq" id="WP_116282693.1">
    <property type="nucleotide sequence ID" value="NZ_NBXA01000017.1"/>
</dbReference>
<dbReference type="OrthoDB" id="4944076at2"/>
<evidence type="ECO:0000256" key="2">
    <source>
        <dbReference type="ARBA" id="ARBA00023125"/>
    </source>
</evidence>
<dbReference type="InterPro" id="IPR050204">
    <property type="entry name" value="AraC_XylS_family_regulators"/>
</dbReference>
<dbReference type="EMBL" id="NBXA01000017">
    <property type="protein sequence ID" value="RFA13734.1"/>
    <property type="molecule type" value="Genomic_DNA"/>
</dbReference>
<keyword evidence="2" id="KW-0238">DNA-binding</keyword>
<keyword evidence="1" id="KW-0805">Transcription regulation</keyword>
<dbReference type="PANTHER" id="PTHR46796:SF13">
    <property type="entry name" value="HTH-TYPE TRANSCRIPTIONAL ACTIVATOR RHAS"/>
    <property type="match status" value="1"/>
</dbReference>
<gene>
    <name evidence="5" type="ORF">B7R21_07830</name>
</gene>
<dbReference type="InterPro" id="IPR018060">
    <property type="entry name" value="HTH_AraC"/>
</dbReference>
<dbReference type="InterPro" id="IPR018062">
    <property type="entry name" value="HTH_AraC-typ_CS"/>
</dbReference>
<comment type="caution">
    <text evidence="5">The sequence shown here is derived from an EMBL/GenBank/DDBJ whole genome shotgun (WGS) entry which is preliminary data.</text>
</comment>
<evidence type="ECO:0000259" key="4">
    <source>
        <dbReference type="PROSITE" id="PS01124"/>
    </source>
</evidence>
<dbReference type="Gene3D" id="1.10.10.60">
    <property type="entry name" value="Homeodomain-like"/>
    <property type="match status" value="1"/>
</dbReference>
<evidence type="ECO:0000256" key="3">
    <source>
        <dbReference type="ARBA" id="ARBA00023163"/>
    </source>
</evidence>
<dbReference type="PROSITE" id="PS00041">
    <property type="entry name" value="HTH_ARAC_FAMILY_1"/>
    <property type="match status" value="1"/>
</dbReference>
<keyword evidence="3" id="KW-0804">Transcription</keyword>
<dbReference type="GO" id="GO:0003700">
    <property type="term" value="F:DNA-binding transcription factor activity"/>
    <property type="evidence" value="ECO:0007669"/>
    <property type="project" value="InterPro"/>
</dbReference>
<name>A0A3E0VUJ6_9MICO</name>
<dbReference type="GO" id="GO:0043565">
    <property type="term" value="F:sequence-specific DNA binding"/>
    <property type="evidence" value="ECO:0007669"/>
    <property type="project" value="InterPro"/>
</dbReference>
<proteinExistence type="predicted"/>
<sequence length="309" mass="33881">MSVVIRAESWSKGGPEAVRETPWNVDRVGPGTFRYQGRRWTFDDVIVSDTLQSPCVITPRSPARTDDQHYTTVFFIAEGLFILNDTSIPEIFKAGSAGWVPGWSQVPGEIPVPTRFIGIGLHDRVLERHGTTLPTRTGRIDSRNLLLTPTLAFLHTFTSDPASASLPAGHPTGTLIADLITALLPRTTPEPVRRSVPDLYETALIIIRRQYSDPELDPRTLAGLMNVSLRQLQRSFAKHDQTVSAAITHERLTAAITALHTGTPPESLAGLAYLVGMSLKELRHAAKTAYGLTPRQLRATPSQLLNGID</sequence>
<evidence type="ECO:0000313" key="5">
    <source>
        <dbReference type="EMBL" id="RFA13734.1"/>
    </source>
</evidence>
<dbReference type="AlphaFoldDB" id="A0A3E0VUJ6"/>
<accession>A0A3E0VUJ6</accession>
<organism evidence="5 6">
    <name type="scientific">Subtercola boreus</name>
    <dbReference type="NCBI Taxonomy" id="120213"/>
    <lineage>
        <taxon>Bacteria</taxon>
        <taxon>Bacillati</taxon>
        <taxon>Actinomycetota</taxon>
        <taxon>Actinomycetes</taxon>
        <taxon>Micrococcales</taxon>
        <taxon>Microbacteriaceae</taxon>
        <taxon>Subtercola</taxon>
    </lineage>
</organism>
<dbReference type="PROSITE" id="PS01124">
    <property type="entry name" value="HTH_ARAC_FAMILY_2"/>
    <property type="match status" value="1"/>
</dbReference>
<reference evidence="5 6" key="1">
    <citation type="submission" date="2017-04" db="EMBL/GenBank/DDBJ databases">
        <title>Comparative genome analysis of Subtercola boreus.</title>
        <authorList>
            <person name="Cho Y.-J."/>
            <person name="Cho A."/>
            <person name="Kim O.-S."/>
            <person name="Lee J.-I."/>
        </authorList>
    </citation>
    <scope>NUCLEOTIDE SEQUENCE [LARGE SCALE GENOMIC DNA]</scope>
    <source>
        <strain evidence="5 6">P27444</strain>
    </source>
</reference>
<dbReference type="Proteomes" id="UP000256709">
    <property type="component" value="Unassembled WGS sequence"/>
</dbReference>
<evidence type="ECO:0000313" key="6">
    <source>
        <dbReference type="Proteomes" id="UP000256709"/>
    </source>
</evidence>
<protein>
    <recommendedName>
        <fullName evidence="4">HTH araC/xylS-type domain-containing protein</fullName>
    </recommendedName>
</protein>
<evidence type="ECO:0000256" key="1">
    <source>
        <dbReference type="ARBA" id="ARBA00023015"/>
    </source>
</evidence>
<feature type="domain" description="HTH araC/xylS-type" evidence="4">
    <location>
        <begin position="201"/>
        <end position="300"/>
    </location>
</feature>
<dbReference type="PANTHER" id="PTHR46796">
    <property type="entry name" value="HTH-TYPE TRANSCRIPTIONAL ACTIVATOR RHAS-RELATED"/>
    <property type="match status" value="1"/>
</dbReference>
<dbReference type="SMART" id="SM00342">
    <property type="entry name" value="HTH_ARAC"/>
    <property type="match status" value="1"/>
</dbReference>